<feature type="region of interest" description="Disordered" evidence="1">
    <location>
        <begin position="313"/>
        <end position="332"/>
    </location>
</feature>
<name>A0A1N7Q2P8_9BACT</name>
<feature type="compositionally biased region" description="Basic residues" evidence="1">
    <location>
        <begin position="313"/>
        <end position="325"/>
    </location>
</feature>
<feature type="transmembrane region" description="Helical" evidence="2">
    <location>
        <begin position="158"/>
        <end position="179"/>
    </location>
</feature>
<feature type="signal peptide" evidence="3">
    <location>
        <begin position="1"/>
        <end position="23"/>
    </location>
</feature>
<dbReference type="AlphaFoldDB" id="A0A1N7Q2P8"/>
<proteinExistence type="predicted"/>
<feature type="chain" id="PRO_5013224389" description="Oxygen tolerance" evidence="3">
    <location>
        <begin position="24"/>
        <end position="332"/>
    </location>
</feature>
<evidence type="ECO:0000256" key="3">
    <source>
        <dbReference type="SAM" id="SignalP"/>
    </source>
</evidence>
<dbReference type="RefSeq" id="WP_076379641.1">
    <property type="nucleotide sequence ID" value="NZ_AP017422.1"/>
</dbReference>
<keyword evidence="2" id="KW-0472">Membrane</keyword>
<sequence>MTKKFLVYFLLVCLLSCFSVVRAQRVSAELDKDKILIGGQVTLQVKLEDFNPRLFTLQSWFNIPDTGNHIEVVRRGKIDTVLVGGYITYIQKLVITSFDSGSWKLPLLAVNVFRQGESKSTELKAPWLNLDVLTVDVSAMKEYHPVKGIVEIKILNNVWLIGVLAIMSLVSGYILWWFIRVRKRARKMAHLSRLRKRGRSPLYRATQQFTALKKAVPIPYDQIKEFYTQVDDICRIYLSEMFLEQTMQCTSEEIMVLVRKYITDEEAVEEFRVMLVMCDSVKFAKYLPSAAADDQLEFIEVAAQILQRINKLSRSRTKTKSKKKKKDADKVD</sequence>
<gene>
    <name evidence="4" type="ORF">SAMN05421788_104307</name>
</gene>
<keyword evidence="2" id="KW-0812">Transmembrane</keyword>
<reference evidence="5" key="1">
    <citation type="submission" date="2017-01" db="EMBL/GenBank/DDBJ databases">
        <authorList>
            <person name="Varghese N."/>
            <person name="Submissions S."/>
        </authorList>
    </citation>
    <scope>NUCLEOTIDE SEQUENCE [LARGE SCALE GENOMIC DNA]</scope>
    <source>
        <strain evidence="5">DSM 21054</strain>
    </source>
</reference>
<accession>A0A1N7Q2P8</accession>
<keyword evidence="2" id="KW-1133">Transmembrane helix</keyword>
<evidence type="ECO:0000256" key="1">
    <source>
        <dbReference type="SAM" id="MobiDB-lite"/>
    </source>
</evidence>
<evidence type="ECO:0008006" key="6">
    <source>
        <dbReference type="Google" id="ProtNLM"/>
    </source>
</evidence>
<keyword evidence="5" id="KW-1185">Reference proteome</keyword>
<protein>
    <recommendedName>
        <fullName evidence="6">Oxygen tolerance</fullName>
    </recommendedName>
</protein>
<dbReference type="Proteomes" id="UP000186917">
    <property type="component" value="Unassembled WGS sequence"/>
</dbReference>
<keyword evidence="3" id="KW-0732">Signal</keyword>
<dbReference type="STRING" id="477680.SAMN05421788_104307"/>
<organism evidence="4 5">
    <name type="scientific">Filimonas lacunae</name>
    <dbReference type="NCBI Taxonomy" id="477680"/>
    <lineage>
        <taxon>Bacteria</taxon>
        <taxon>Pseudomonadati</taxon>
        <taxon>Bacteroidota</taxon>
        <taxon>Chitinophagia</taxon>
        <taxon>Chitinophagales</taxon>
        <taxon>Chitinophagaceae</taxon>
        <taxon>Filimonas</taxon>
    </lineage>
</organism>
<evidence type="ECO:0000256" key="2">
    <source>
        <dbReference type="SAM" id="Phobius"/>
    </source>
</evidence>
<evidence type="ECO:0000313" key="5">
    <source>
        <dbReference type="Proteomes" id="UP000186917"/>
    </source>
</evidence>
<dbReference type="EMBL" id="FTOR01000004">
    <property type="protein sequence ID" value="SIT17091.1"/>
    <property type="molecule type" value="Genomic_DNA"/>
</dbReference>
<dbReference type="OrthoDB" id="9807384at2"/>
<evidence type="ECO:0000313" key="4">
    <source>
        <dbReference type="EMBL" id="SIT17091.1"/>
    </source>
</evidence>